<feature type="region of interest" description="Disordered" evidence="6">
    <location>
        <begin position="587"/>
        <end position="608"/>
    </location>
</feature>
<keyword evidence="3" id="KW-0862">Zinc</keyword>
<dbReference type="FunFam" id="1.10.10.60:FF:000012">
    <property type="entry name" value="Metastasis-associated 1 family, member 3"/>
    <property type="match status" value="1"/>
</dbReference>
<dbReference type="InterPro" id="IPR017884">
    <property type="entry name" value="SANT_dom"/>
</dbReference>
<dbReference type="EMBL" id="BEGY01000011">
    <property type="protein sequence ID" value="GAX75309.1"/>
    <property type="molecule type" value="Genomic_DNA"/>
</dbReference>
<evidence type="ECO:0000259" key="7">
    <source>
        <dbReference type="PROSITE" id="PS51293"/>
    </source>
</evidence>
<feature type="compositionally biased region" description="Acidic residues" evidence="6">
    <location>
        <begin position="1158"/>
        <end position="1176"/>
    </location>
</feature>
<dbReference type="PROSITE" id="PS51293">
    <property type="entry name" value="SANT"/>
    <property type="match status" value="1"/>
</dbReference>
<dbReference type="GO" id="GO:0008270">
    <property type="term" value="F:zinc ion binding"/>
    <property type="evidence" value="ECO:0007669"/>
    <property type="project" value="UniProtKB-KW"/>
</dbReference>
<feature type="compositionally biased region" description="Low complexity" evidence="6">
    <location>
        <begin position="683"/>
        <end position="696"/>
    </location>
</feature>
<dbReference type="InterPro" id="IPR001005">
    <property type="entry name" value="SANT/Myb"/>
</dbReference>
<keyword evidence="9" id="KW-1185">Reference proteome</keyword>
<evidence type="ECO:0000256" key="2">
    <source>
        <dbReference type="ARBA" id="ARBA00022771"/>
    </source>
</evidence>
<dbReference type="SMART" id="SM00717">
    <property type="entry name" value="SANT"/>
    <property type="match status" value="1"/>
</dbReference>
<name>A0A250WX84_9CHLO</name>
<keyword evidence="2" id="KW-0863">Zinc-finger</keyword>
<dbReference type="OrthoDB" id="551310at2759"/>
<dbReference type="STRING" id="1157962.A0A250WX84"/>
<dbReference type="InterPro" id="IPR009057">
    <property type="entry name" value="Homeodomain-like_sf"/>
</dbReference>
<dbReference type="SUPFAM" id="SSF46689">
    <property type="entry name" value="Homeodomain-like"/>
    <property type="match status" value="1"/>
</dbReference>
<feature type="compositionally biased region" description="Basic residues" evidence="6">
    <location>
        <begin position="325"/>
        <end position="334"/>
    </location>
</feature>
<feature type="region of interest" description="Disordered" evidence="6">
    <location>
        <begin position="842"/>
        <end position="863"/>
    </location>
</feature>
<keyword evidence="1" id="KW-0479">Metal-binding</keyword>
<evidence type="ECO:0000256" key="3">
    <source>
        <dbReference type="ARBA" id="ARBA00022833"/>
    </source>
</evidence>
<feature type="region of interest" description="Disordered" evidence="6">
    <location>
        <begin position="668"/>
        <end position="703"/>
    </location>
</feature>
<dbReference type="GO" id="GO:0003677">
    <property type="term" value="F:DNA binding"/>
    <property type="evidence" value="ECO:0007669"/>
    <property type="project" value="UniProtKB-KW"/>
</dbReference>
<feature type="compositionally biased region" description="Polar residues" evidence="6">
    <location>
        <begin position="842"/>
        <end position="852"/>
    </location>
</feature>
<comment type="caution">
    <text evidence="8">The sequence shown here is derived from an EMBL/GenBank/DDBJ whole genome shotgun (WGS) entry which is preliminary data.</text>
</comment>
<feature type="compositionally biased region" description="Low complexity" evidence="6">
    <location>
        <begin position="300"/>
        <end position="312"/>
    </location>
</feature>
<accession>A0A250WX84</accession>
<evidence type="ECO:0000313" key="9">
    <source>
        <dbReference type="Proteomes" id="UP000232323"/>
    </source>
</evidence>
<dbReference type="AlphaFoldDB" id="A0A250WX84"/>
<keyword evidence="4" id="KW-0238">DNA-binding</keyword>
<feature type="compositionally biased region" description="Polar residues" evidence="6">
    <location>
        <begin position="669"/>
        <end position="679"/>
    </location>
</feature>
<proteinExistence type="predicted"/>
<sequence>MRCSAIPTDIRPVFTVDSNSAANQQRQTNAAANPPANSTMLYPKTANPSGSKLCDMAVVVTSSSNKQQMSLLCQQQGPPSPADVFGYCANTLRDAAAQHLSHEKGPEAGAEQPQEPTAIHNIVYMNALEEPIEQNSRASTVHSLQGAAATAGTQAPTCSWLPSHCEATTAAAEGNTLMEREAAATGVKALVTSAEATGVAKRALKLGEGLAGMADEGVVEEAAKPEQAETVPTLTLTASSGRRTPRGPNHISAELRSLFNTSAHDVPRTKVISASTFPAGTLRTAPKTELVRSSVAHLLPSPSSSRLEAPSSHNEHLNPRTLEKKSKHHLKRRASSTLATEDSAAGANKQPLPYPGRAASTHGSTAVRPFMLSLISTEPRPRSALPPAAVCVEAVAPPGHVMAVRNECLPGELQQGIRSKTYGTDAEGIGSEESDEGDDIIGTGKAVKWESPRGASIWHSATSTSGSDREVEATQEEEAAMLVIERTANAFLSAAGEKKKRKDSGIVVRHNEDDWTKRPGRRKLGRVTRQDHTAATYHTIASTTTTRCSLLEGDEGTNSHHLIIKSLPSASASPPWHYMTAAVRAVPPPDELPRPSLGVKSKPRHHGGSTMILPAVAVAGACAEKATTATEKAITATETLLNKSAAHQGPAKRLQAGDSASRLRHNAHNGLTRSSSTAHLQRPPSSSPTLKSGSSSKVHSATHVHTTRHILGVKLVVTEPIAHDCKEPLVVLASRYRPIHRWIYDNLSVVSTDVPDPAPGDCLRSVVRWMQTATAHVALSQFDVPLHSSLEHRYYGMALRARRCGQHVDLHCSDPMSAPCRSMVPSPCSVHEDRKLAEMLQQQESLPNAWSSRRSEREKSAPRQVYNVPPITQRPKKVLKVVERPKLLVGDHYQAVIPSPAVQLPPSPTAEELQLMGSMVYDITNADDMEAASICAGGDNGHARSNNRVFIKEEADLQQQAAAGMSCQGMSPAEEKLVAAPFYSYVGGTMSFKQGRIKHQVSPSLLLCEESGMTLSYPSHSNQAIGRRCMKKLSREGDLHRRHSIMDATVKELDCNLGEKHLKLLGMTHAGFKAQGCWTPREEDAFAAGIKQHDREFELIQRDQLPQKSMSQLICYYYNVWKLRYTQAANDWHVKRKARKSHRALDAAGFPRSSISSSDDDEEGRGGQQEDEDESS</sequence>
<evidence type="ECO:0000313" key="8">
    <source>
        <dbReference type="EMBL" id="GAX75309.1"/>
    </source>
</evidence>
<evidence type="ECO:0000256" key="4">
    <source>
        <dbReference type="ARBA" id="ARBA00023125"/>
    </source>
</evidence>
<feature type="domain" description="SANT" evidence="7">
    <location>
        <begin position="1078"/>
        <end position="1125"/>
    </location>
</feature>
<dbReference type="Proteomes" id="UP000232323">
    <property type="component" value="Unassembled WGS sequence"/>
</dbReference>
<feature type="region of interest" description="Disordered" evidence="6">
    <location>
        <begin position="1141"/>
        <end position="1176"/>
    </location>
</feature>
<dbReference type="GO" id="GO:0005634">
    <property type="term" value="C:nucleus"/>
    <property type="evidence" value="ECO:0007669"/>
    <property type="project" value="UniProtKB-ARBA"/>
</dbReference>
<feature type="compositionally biased region" description="Basic and acidic residues" evidence="6">
    <location>
        <begin position="313"/>
        <end position="324"/>
    </location>
</feature>
<gene>
    <name evidence="8" type="ORF">CEUSTIGMA_g2754.t1</name>
</gene>
<keyword evidence="5" id="KW-0539">Nucleus</keyword>
<reference evidence="8 9" key="1">
    <citation type="submission" date="2017-08" db="EMBL/GenBank/DDBJ databases">
        <title>Acidophilic green algal genome provides insights into adaptation to an acidic environment.</title>
        <authorList>
            <person name="Hirooka S."/>
            <person name="Hirose Y."/>
            <person name="Kanesaki Y."/>
            <person name="Higuchi S."/>
            <person name="Fujiwara T."/>
            <person name="Onuma R."/>
            <person name="Era A."/>
            <person name="Ohbayashi R."/>
            <person name="Uzuka A."/>
            <person name="Nozaki H."/>
            <person name="Yoshikawa H."/>
            <person name="Miyagishima S.Y."/>
        </authorList>
    </citation>
    <scope>NUCLEOTIDE SEQUENCE [LARGE SCALE GENOMIC DNA]</scope>
    <source>
        <strain evidence="8 9">NIES-2499</strain>
    </source>
</reference>
<evidence type="ECO:0000256" key="6">
    <source>
        <dbReference type="SAM" id="MobiDB-lite"/>
    </source>
</evidence>
<dbReference type="Gene3D" id="1.10.10.60">
    <property type="entry name" value="Homeodomain-like"/>
    <property type="match status" value="1"/>
</dbReference>
<evidence type="ECO:0000256" key="1">
    <source>
        <dbReference type="ARBA" id="ARBA00022723"/>
    </source>
</evidence>
<evidence type="ECO:0000256" key="5">
    <source>
        <dbReference type="ARBA" id="ARBA00023242"/>
    </source>
</evidence>
<feature type="region of interest" description="Disordered" evidence="6">
    <location>
        <begin position="300"/>
        <end position="363"/>
    </location>
</feature>
<organism evidence="8 9">
    <name type="scientific">Chlamydomonas eustigma</name>
    <dbReference type="NCBI Taxonomy" id="1157962"/>
    <lineage>
        <taxon>Eukaryota</taxon>
        <taxon>Viridiplantae</taxon>
        <taxon>Chlorophyta</taxon>
        <taxon>core chlorophytes</taxon>
        <taxon>Chlorophyceae</taxon>
        <taxon>CS clade</taxon>
        <taxon>Chlamydomonadales</taxon>
        <taxon>Chlamydomonadaceae</taxon>
        <taxon>Chlamydomonas</taxon>
    </lineage>
</organism>
<protein>
    <recommendedName>
        <fullName evidence="7">SANT domain-containing protein</fullName>
    </recommendedName>
</protein>